<dbReference type="NCBIfam" id="NF045948">
    <property type="entry name" value="ProImpepThrmp"/>
    <property type="match status" value="1"/>
</dbReference>
<keyword evidence="3" id="KW-0645">Protease</keyword>
<comment type="catalytic activity">
    <reaction evidence="3">
        <text>Release of N-terminal proline from a peptide.</text>
        <dbReference type="EC" id="3.4.11.5"/>
    </reaction>
</comment>
<evidence type="ECO:0000256" key="2">
    <source>
        <dbReference type="ARBA" id="ARBA00022801"/>
    </source>
</evidence>
<dbReference type="InterPro" id="IPR005945">
    <property type="entry name" value="Pro_imino_pep"/>
</dbReference>
<evidence type="ECO:0000256" key="4">
    <source>
        <dbReference type="PIRSR" id="PIRSR005539-1"/>
    </source>
</evidence>
<dbReference type="Proteomes" id="UP000276741">
    <property type="component" value="Chromosome"/>
</dbReference>
<name>A0A348B262_9CREN</name>
<dbReference type="KEGG" id="sacd:HS1genome_0653"/>
<feature type="domain" description="AB hydrolase-1" evidence="5">
    <location>
        <begin position="24"/>
        <end position="272"/>
    </location>
</feature>
<organism evidence="6 8">
    <name type="scientific">Sulfodiicoccus acidiphilus</name>
    <dbReference type="NCBI Taxonomy" id="1670455"/>
    <lineage>
        <taxon>Archaea</taxon>
        <taxon>Thermoproteota</taxon>
        <taxon>Thermoprotei</taxon>
        <taxon>Sulfolobales</taxon>
        <taxon>Sulfolobaceae</taxon>
        <taxon>Sulfodiicoccus</taxon>
    </lineage>
</organism>
<sequence>MVEEGFVNVGGIRLYYRLHGEGEPLVVLHGGPGGSLDYLEPLTDLVKMRVQVLLYDQFGCGRSEDPPDESYYTIDYGVEEVEGVRETFFGDRKVFLLGHSYGGALALAYALKYQESLKGLIVSSGLSSVPLTIREMRRLISQLPGHQRRAIEEHGEKGEFDHPDYVEAVSEFYRRHLLRVEPMPEAVKRTFLYTERRKTYRIMNGPNEFTITGTIRNWDVTERLDTIRVPTLITVGKYDEVTPKVAEVIRSKIRGSELVLFERSSHMAMWEERERYIEVLSDFIARTSAKRT</sequence>
<comment type="function">
    <text evidence="3">Cleaves H-Pro-AMC as well as a wide spectrum of amino acid substrates and several peptide substrates without a proline at the N-terminus.</text>
</comment>
<dbReference type="InterPro" id="IPR002410">
    <property type="entry name" value="Peptidase_S33"/>
</dbReference>
<feature type="active site" description="Proton donor" evidence="4">
    <location>
        <position position="266"/>
    </location>
</feature>
<reference evidence="8" key="2">
    <citation type="submission" date="2018-04" db="EMBL/GenBank/DDBJ databases">
        <title>Complete genome sequence of Sulfodiicoccus acidiphilus strain HS-1.</title>
        <authorList>
            <person name="Sakai H.D."/>
            <person name="Kurosawa N."/>
        </authorList>
    </citation>
    <scope>NUCLEOTIDE SEQUENCE [LARGE SCALE GENOMIC DNA]</scope>
    <source>
        <strain evidence="8">HS-1</strain>
    </source>
</reference>
<reference evidence="7" key="4">
    <citation type="submission" date="2020-09" db="EMBL/GenBank/DDBJ databases">
        <authorList>
            <person name="Sun Q."/>
            <person name="Ohkuma M."/>
        </authorList>
    </citation>
    <scope>NUCLEOTIDE SEQUENCE</scope>
    <source>
        <strain evidence="7">JCM 31740</strain>
    </source>
</reference>
<evidence type="ECO:0000313" key="7">
    <source>
        <dbReference type="EMBL" id="GGT90688.1"/>
    </source>
</evidence>
<gene>
    <name evidence="7" type="ORF">GCM10007116_05670</name>
    <name evidence="6" type="ORF">HS1genome_0653</name>
</gene>
<dbReference type="EMBL" id="BMQS01000004">
    <property type="protein sequence ID" value="GGT90688.1"/>
    <property type="molecule type" value="Genomic_DNA"/>
</dbReference>
<dbReference type="EC" id="3.4.11.5" evidence="3"/>
<keyword evidence="2 3" id="KW-0378">Hydrolase</keyword>
<dbReference type="GeneID" id="38666158"/>
<proteinExistence type="inferred from homology"/>
<dbReference type="PRINTS" id="PR00793">
    <property type="entry name" value="PROAMNOPTASE"/>
</dbReference>
<comment type="similarity">
    <text evidence="1 3">Belongs to the peptidase S33 family.</text>
</comment>
<feature type="active site" evidence="4">
    <location>
        <position position="239"/>
    </location>
</feature>
<evidence type="ECO:0000256" key="3">
    <source>
        <dbReference type="PIRNR" id="PIRNR005539"/>
    </source>
</evidence>
<dbReference type="Gene3D" id="3.40.50.1820">
    <property type="entry name" value="alpha/beta hydrolase"/>
    <property type="match status" value="1"/>
</dbReference>
<dbReference type="RefSeq" id="WP_126449611.1">
    <property type="nucleotide sequence ID" value="NZ_AP018553.1"/>
</dbReference>
<dbReference type="GO" id="GO:0016020">
    <property type="term" value="C:membrane"/>
    <property type="evidence" value="ECO:0007669"/>
    <property type="project" value="TreeGrafter"/>
</dbReference>
<reference evidence="7" key="1">
    <citation type="journal article" date="2014" name="Int. J. Syst. Evol. Microbiol.">
        <title>Complete genome sequence of Corynebacterium casei LMG S-19264T (=DSM 44701T), isolated from a smear-ripened cheese.</title>
        <authorList>
            <consortium name="US DOE Joint Genome Institute (JGI-PGF)"/>
            <person name="Walter F."/>
            <person name="Albersmeier A."/>
            <person name="Kalinowski J."/>
            <person name="Ruckert C."/>
        </authorList>
    </citation>
    <scope>NUCLEOTIDE SEQUENCE</scope>
    <source>
        <strain evidence="7">JCM 31740</strain>
    </source>
</reference>
<keyword evidence="8" id="KW-1185">Reference proteome</keyword>
<evidence type="ECO:0000256" key="1">
    <source>
        <dbReference type="ARBA" id="ARBA00010088"/>
    </source>
</evidence>
<protein>
    <recommendedName>
        <fullName evidence="3">Proline iminopeptidase</fullName>
        <shortName evidence="3">PIP</shortName>
        <ecNumber evidence="3">3.4.11.5</ecNumber>
    </recommendedName>
    <alternativeName>
        <fullName evidence="3">Prolyl aminopeptidase</fullName>
    </alternativeName>
    <alternativeName>
        <fullName evidence="3">Tricorn protease-interacting factor F1</fullName>
    </alternativeName>
</protein>
<dbReference type="InterPro" id="IPR000073">
    <property type="entry name" value="AB_hydrolase_1"/>
</dbReference>
<evidence type="ECO:0000259" key="5">
    <source>
        <dbReference type="Pfam" id="PF00561"/>
    </source>
</evidence>
<dbReference type="PANTHER" id="PTHR43798:SF33">
    <property type="entry name" value="HYDROLASE, PUTATIVE (AFU_ORTHOLOGUE AFUA_2G14860)-RELATED"/>
    <property type="match status" value="1"/>
</dbReference>
<dbReference type="OrthoDB" id="7466at2157"/>
<dbReference type="GO" id="GO:0006508">
    <property type="term" value="P:proteolysis"/>
    <property type="evidence" value="ECO:0007669"/>
    <property type="project" value="UniProtKB-KW"/>
</dbReference>
<dbReference type="InterPro" id="IPR050266">
    <property type="entry name" value="AB_hydrolase_sf"/>
</dbReference>
<dbReference type="GO" id="GO:0004177">
    <property type="term" value="F:aminopeptidase activity"/>
    <property type="evidence" value="ECO:0007669"/>
    <property type="project" value="UniProtKB-KW"/>
</dbReference>
<dbReference type="NCBIfam" id="TIGR01250">
    <property type="entry name" value="pro_imino_pep_2"/>
    <property type="match status" value="1"/>
</dbReference>
<dbReference type="SUPFAM" id="SSF53474">
    <property type="entry name" value="alpha/beta-Hydrolases"/>
    <property type="match status" value="1"/>
</dbReference>
<dbReference type="EMBL" id="AP018553">
    <property type="protein sequence ID" value="BBD72264.1"/>
    <property type="molecule type" value="Genomic_DNA"/>
</dbReference>
<keyword evidence="3 6" id="KW-0031">Aminopeptidase</keyword>
<dbReference type="InterPro" id="IPR029058">
    <property type="entry name" value="AB_hydrolase_fold"/>
</dbReference>
<reference evidence="6" key="3">
    <citation type="journal article" date="2019" name="BMC Res. Notes">
        <title>Complete genome sequence of the Sulfodiicoccus acidiphilus strain HS-1T, the first crenarchaeon that lacks polB3, isolated from an acidic hot spring in Ohwaku-dani, Hakone, Japan.</title>
        <authorList>
            <person name="Sakai H.D."/>
            <person name="Kurosawa N."/>
        </authorList>
    </citation>
    <scope>NUCLEOTIDE SEQUENCE</scope>
    <source>
        <strain evidence="6">HS-1</strain>
    </source>
</reference>
<dbReference type="PIRSF" id="PIRSF005539">
    <property type="entry name" value="Pept_S33_TRI_F1"/>
    <property type="match status" value="1"/>
</dbReference>
<evidence type="ECO:0000313" key="8">
    <source>
        <dbReference type="Proteomes" id="UP000276741"/>
    </source>
</evidence>
<dbReference type="AlphaFoldDB" id="A0A348B262"/>
<dbReference type="Pfam" id="PF00561">
    <property type="entry name" value="Abhydrolase_1"/>
    <property type="match status" value="1"/>
</dbReference>
<feature type="active site" description="Nucleophile" evidence="4">
    <location>
        <position position="100"/>
    </location>
</feature>
<dbReference type="PANTHER" id="PTHR43798">
    <property type="entry name" value="MONOACYLGLYCEROL LIPASE"/>
    <property type="match status" value="1"/>
</dbReference>
<accession>A0A348B262</accession>
<dbReference type="Proteomes" id="UP000616143">
    <property type="component" value="Unassembled WGS sequence"/>
</dbReference>
<comment type="subunit">
    <text evidence="3">Part of the tricorn proteolytic complex.</text>
</comment>
<evidence type="ECO:0000313" key="6">
    <source>
        <dbReference type="EMBL" id="BBD72264.1"/>
    </source>
</evidence>
<dbReference type="PRINTS" id="PR00111">
    <property type="entry name" value="ABHYDROLASE"/>
</dbReference>